<dbReference type="InterPro" id="IPR015421">
    <property type="entry name" value="PyrdxlP-dep_Trfase_major"/>
</dbReference>
<name>A0ABT3AVC3_9CYAN</name>
<evidence type="ECO:0000256" key="1">
    <source>
        <dbReference type="ARBA" id="ARBA00001933"/>
    </source>
</evidence>
<keyword evidence="4 6" id="KW-0808">Transferase</keyword>
<comment type="similarity">
    <text evidence="2 6">Belongs to the class-I pyridoxal-phosphate-dependent aminotransferase family.</text>
</comment>
<comment type="cofactor">
    <cofactor evidence="1 6">
        <name>pyridoxal 5'-phosphate</name>
        <dbReference type="ChEBI" id="CHEBI:597326"/>
    </cofactor>
</comment>
<dbReference type="InterPro" id="IPR015424">
    <property type="entry name" value="PyrdxlP-dep_Trfase"/>
</dbReference>
<gene>
    <name evidence="8" type="ORF">OGM63_05840</name>
</gene>
<dbReference type="PANTHER" id="PTHR46383:SF2">
    <property type="entry name" value="AMINOTRANSFERASE"/>
    <property type="match status" value="1"/>
</dbReference>
<dbReference type="PANTHER" id="PTHR46383">
    <property type="entry name" value="ASPARTATE AMINOTRANSFERASE"/>
    <property type="match status" value="1"/>
</dbReference>
<evidence type="ECO:0000256" key="6">
    <source>
        <dbReference type="RuleBase" id="RU000481"/>
    </source>
</evidence>
<feature type="domain" description="Aminotransferase class I/classII large" evidence="7">
    <location>
        <begin position="57"/>
        <end position="370"/>
    </location>
</feature>
<sequence length="379" mass="42305">MLTKNITHLGLEADKVLELFAQQANCGVEPIDFCLGISSFNPFDYVDVPLTRPDLRAHTRYGEFNGQLSLRKAICNYYQEKFNYDLSPARVCITDGAMGALNAIFAMFAEPDGEIILAEAHFPPYRILAQIFGLHCRFAPLNDKYCVDVEQLPRLITSKTKAIIINSPSNPHGAVLSVQELEAIASLGVPVIFDEVYQALGFTNQPVESAISFSDRHFIINSFSKSLAIAGFRVGYLITPPEYIPLILDVKATLNISTNLLGQILSETLLNSWDDLIEKHRAMLTQNWLLFKEVSSRLGLKLLLEPQASFFANIDISEIGQNSAHFAVNLVRDVVVSTMPSIDFQKPDPGFLRLNFACPTTYIEPGLQRISTYLKEHCQ</sequence>
<keyword evidence="9" id="KW-1185">Reference proteome</keyword>
<accession>A0ABT3AVC3</accession>
<dbReference type="PROSITE" id="PS00105">
    <property type="entry name" value="AA_TRANSFER_CLASS_1"/>
    <property type="match status" value="1"/>
</dbReference>
<dbReference type="RefSeq" id="WP_263744556.1">
    <property type="nucleotide sequence ID" value="NZ_JAOWRF010000087.1"/>
</dbReference>
<dbReference type="InterPro" id="IPR004838">
    <property type="entry name" value="NHTrfase_class1_PyrdxlP-BS"/>
</dbReference>
<dbReference type="EMBL" id="JAOWRF010000087">
    <property type="protein sequence ID" value="MCV3213050.1"/>
    <property type="molecule type" value="Genomic_DNA"/>
</dbReference>
<organism evidence="8 9">
    <name type="scientific">Plectonema radiosum NIES-515</name>
    <dbReference type="NCBI Taxonomy" id="2986073"/>
    <lineage>
        <taxon>Bacteria</taxon>
        <taxon>Bacillati</taxon>
        <taxon>Cyanobacteriota</taxon>
        <taxon>Cyanophyceae</taxon>
        <taxon>Oscillatoriophycideae</taxon>
        <taxon>Oscillatoriales</taxon>
        <taxon>Microcoleaceae</taxon>
        <taxon>Plectonema</taxon>
    </lineage>
</organism>
<dbReference type="SUPFAM" id="SSF53383">
    <property type="entry name" value="PLP-dependent transferases"/>
    <property type="match status" value="1"/>
</dbReference>
<dbReference type="Gene3D" id="3.40.640.10">
    <property type="entry name" value="Type I PLP-dependent aspartate aminotransferase-like (Major domain)"/>
    <property type="match status" value="1"/>
</dbReference>
<dbReference type="CDD" id="cd00609">
    <property type="entry name" value="AAT_like"/>
    <property type="match status" value="1"/>
</dbReference>
<evidence type="ECO:0000259" key="7">
    <source>
        <dbReference type="Pfam" id="PF00155"/>
    </source>
</evidence>
<dbReference type="EC" id="2.6.1.-" evidence="6"/>
<evidence type="ECO:0000256" key="3">
    <source>
        <dbReference type="ARBA" id="ARBA00022576"/>
    </source>
</evidence>
<proteinExistence type="inferred from homology"/>
<reference evidence="8 9" key="1">
    <citation type="submission" date="2022-10" db="EMBL/GenBank/DDBJ databases">
        <title>Identification of biosynthetic pathway for the production of the potent trypsin inhibitor radiosumin.</title>
        <authorList>
            <person name="Fewer D.P."/>
            <person name="Delbaje E."/>
            <person name="Ouyang X."/>
            <person name="Agostino P.D."/>
            <person name="Wahlsten M."/>
            <person name="Jokela J."/>
            <person name="Permi P."/>
            <person name="Haapaniemi E."/>
            <person name="Koistinen H."/>
        </authorList>
    </citation>
    <scope>NUCLEOTIDE SEQUENCE [LARGE SCALE GENOMIC DNA]</scope>
    <source>
        <strain evidence="8 9">NIES-515</strain>
    </source>
</reference>
<evidence type="ECO:0000256" key="2">
    <source>
        <dbReference type="ARBA" id="ARBA00007441"/>
    </source>
</evidence>
<dbReference type="InterPro" id="IPR004839">
    <property type="entry name" value="Aminotransferase_I/II_large"/>
</dbReference>
<evidence type="ECO:0000313" key="8">
    <source>
        <dbReference type="EMBL" id="MCV3213050.1"/>
    </source>
</evidence>
<dbReference type="Proteomes" id="UP001526143">
    <property type="component" value="Unassembled WGS sequence"/>
</dbReference>
<evidence type="ECO:0000313" key="9">
    <source>
        <dbReference type="Proteomes" id="UP001526143"/>
    </source>
</evidence>
<comment type="caution">
    <text evidence="8">The sequence shown here is derived from an EMBL/GenBank/DDBJ whole genome shotgun (WGS) entry which is preliminary data.</text>
</comment>
<keyword evidence="3 6" id="KW-0032">Aminotransferase</keyword>
<dbReference type="InterPro" id="IPR050596">
    <property type="entry name" value="AspAT/PAT-like"/>
</dbReference>
<keyword evidence="5" id="KW-0663">Pyridoxal phosphate</keyword>
<evidence type="ECO:0000256" key="4">
    <source>
        <dbReference type="ARBA" id="ARBA00022679"/>
    </source>
</evidence>
<protein>
    <recommendedName>
        <fullName evidence="6">Aminotransferase</fullName>
        <ecNumber evidence="6">2.6.1.-</ecNumber>
    </recommendedName>
</protein>
<dbReference type="GO" id="GO:0008483">
    <property type="term" value="F:transaminase activity"/>
    <property type="evidence" value="ECO:0007669"/>
    <property type="project" value="UniProtKB-KW"/>
</dbReference>
<evidence type="ECO:0000256" key="5">
    <source>
        <dbReference type="ARBA" id="ARBA00022898"/>
    </source>
</evidence>
<dbReference type="Pfam" id="PF00155">
    <property type="entry name" value="Aminotran_1_2"/>
    <property type="match status" value="1"/>
</dbReference>